<keyword evidence="2 7" id="KW-0813">Transport</keyword>
<proteinExistence type="inferred from homology"/>
<dbReference type="NCBIfam" id="TIGR04057">
    <property type="entry name" value="SusC_RagA_signa"/>
    <property type="match status" value="1"/>
</dbReference>
<evidence type="ECO:0000256" key="8">
    <source>
        <dbReference type="SAM" id="SignalP"/>
    </source>
</evidence>
<dbReference type="SUPFAM" id="SSF49464">
    <property type="entry name" value="Carboxypeptidase regulatory domain-like"/>
    <property type="match status" value="1"/>
</dbReference>
<reference evidence="10 11" key="1">
    <citation type="submission" date="2018-04" db="EMBL/GenBank/DDBJ databases">
        <title>Adhaeribacter sp. HMF7616 genome sequencing and assembly.</title>
        <authorList>
            <person name="Kang H."/>
            <person name="Kang J."/>
            <person name="Cha I."/>
            <person name="Kim H."/>
            <person name="Joh K."/>
        </authorList>
    </citation>
    <scope>NUCLEOTIDE SEQUENCE [LARGE SCALE GENOMIC DNA]</scope>
    <source>
        <strain evidence="10 11">HMF7616</strain>
    </source>
</reference>
<dbReference type="PROSITE" id="PS52016">
    <property type="entry name" value="TONB_DEPENDENT_REC_3"/>
    <property type="match status" value="1"/>
</dbReference>
<gene>
    <name evidence="10" type="ORF">AHMF7616_04142</name>
</gene>
<evidence type="ECO:0000256" key="7">
    <source>
        <dbReference type="PROSITE-ProRule" id="PRU01360"/>
    </source>
</evidence>
<dbReference type="InterPro" id="IPR036942">
    <property type="entry name" value="Beta-barrel_TonB_sf"/>
</dbReference>
<dbReference type="InterPro" id="IPR023997">
    <property type="entry name" value="TonB-dep_OMP_SusC/RagA_CS"/>
</dbReference>
<dbReference type="InterPro" id="IPR008969">
    <property type="entry name" value="CarboxyPept-like_regulatory"/>
</dbReference>
<dbReference type="FunFam" id="2.170.130.10:FF:000008">
    <property type="entry name" value="SusC/RagA family TonB-linked outer membrane protein"/>
    <property type="match status" value="1"/>
</dbReference>
<dbReference type="PROSITE" id="PS00018">
    <property type="entry name" value="EF_HAND_1"/>
    <property type="match status" value="1"/>
</dbReference>
<keyword evidence="5 7" id="KW-0472">Membrane</keyword>
<evidence type="ECO:0000256" key="2">
    <source>
        <dbReference type="ARBA" id="ARBA00022448"/>
    </source>
</evidence>
<dbReference type="Gene3D" id="2.60.40.1120">
    <property type="entry name" value="Carboxypeptidase-like, regulatory domain"/>
    <property type="match status" value="1"/>
</dbReference>
<evidence type="ECO:0000313" key="11">
    <source>
        <dbReference type="Proteomes" id="UP000253919"/>
    </source>
</evidence>
<dbReference type="InterPro" id="IPR037066">
    <property type="entry name" value="Plug_dom_sf"/>
</dbReference>
<evidence type="ECO:0000256" key="3">
    <source>
        <dbReference type="ARBA" id="ARBA00022452"/>
    </source>
</evidence>
<dbReference type="Gene3D" id="2.170.130.10">
    <property type="entry name" value="TonB-dependent receptor, plug domain"/>
    <property type="match status" value="1"/>
</dbReference>
<dbReference type="InterPro" id="IPR023996">
    <property type="entry name" value="TonB-dep_OMP_SusC/RagA"/>
</dbReference>
<dbReference type="NCBIfam" id="TIGR04056">
    <property type="entry name" value="OMP_RagA_SusC"/>
    <property type="match status" value="1"/>
</dbReference>
<dbReference type="Pfam" id="PF07715">
    <property type="entry name" value="Plug"/>
    <property type="match status" value="1"/>
</dbReference>
<protein>
    <submittedName>
        <fullName evidence="10">TonB-dependent receptor SusC</fullName>
    </submittedName>
</protein>
<dbReference type="Pfam" id="PF13715">
    <property type="entry name" value="CarbopepD_reg_2"/>
    <property type="match status" value="1"/>
</dbReference>
<comment type="similarity">
    <text evidence="7">Belongs to the TonB-dependent receptor family.</text>
</comment>
<keyword evidence="6 7" id="KW-0998">Cell outer membrane</keyword>
<comment type="caution">
    <text evidence="10">The sequence shown here is derived from an EMBL/GenBank/DDBJ whole genome shotgun (WGS) entry which is preliminary data.</text>
</comment>
<name>A0A369QMB5_9BACT</name>
<feature type="chain" id="PRO_5016909652" evidence="8">
    <location>
        <begin position="34"/>
        <end position="1030"/>
    </location>
</feature>
<dbReference type="RefSeq" id="WP_115374506.1">
    <property type="nucleotide sequence ID" value="NZ_QASA01000001.1"/>
</dbReference>
<evidence type="ECO:0000313" key="10">
    <source>
        <dbReference type="EMBL" id="RDC65512.1"/>
    </source>
</evidence>
<comment type="subcellular location">
    <subcellularLocation>
        <location evidence="1 7">Cell outer membrane</location>
        <topology evidence="1 7">Multi-pass membrane protein</topology>
    </subcellularLocation>
</comment>
<evidence type="ECO:0000256" key="6">
    <source>
        <dbReference type="ARBA" id="ARBA00023237"/>
    </source>
</evidence>
<keyword evidence="3 7" id="KW-1134">Transmembrane beta strand</keyword>
<dbReference type="GO" id="GO:0009279">
    <property type="term" value="C:cell outer membrane"/>
    <property type="evidence" value="ECO:0007669"/>
    <property type="project" value="UniProtKB-SubCell"/>
</dbReference>
<evidence type="ECO:0000256" key="4">
    <source>
        <dbReference type="ARBA" id="ARBA00022692"/>
    </source>
</evidence>
<dbReference type="SUPFAM" id="SSF56935">
    <property type="entry name" value="Porins"/>
    <property type="match status" value="1"/>
</dbReference>
<evidence type="ECO:0000259" key="9">
    <source>
        <dbReference type="Pfam" id="PF07715"/>
    </source>
</evidence>
<feature type="domain" description="TonB-dependent receptor plug" evidence="9">
    <location>
        <begin position="140"/>
        <end position="246"/>
    </location>
</feature>
<organism evidence="10 11">
    <name type="scientific">Adhaeribacter pallidiroseus</name>
    <dbReference type="NCBI Taxonomy" id="2072847"/>
    <lineage>
        <taxon>Bacteria</taxon>
        <taxon>Pseudomonadati</taxon>
        <taxon>Bacteroidota</taxon>
        <taxon>Cytophagia</taxon>
        <taxon>Cytophagales</taxon>
        <taxon>Hymenobacteraceae</taxon>
        <taxon>Adhaeribacter</taxon>
    </lineage>
</organism>
<dbReference type="InterPro" id="IPR039426">
    <property type="entry name" value="TonB-dep_rcpt-like"/>
</dbReference>
<keyword evidence="11" id="KW-1185">Reference proteome</keyword>
<dbReference type="EMBL" id="QASA01000001">
    <property type="protein sequence ID" value="RDC65512.1"/>
    <property type="molecule type" value="Genomic_DNA"/>
</dbReference>
<dbReference type="OrthoDB" id="9768177at2"/>
<evidence type="ECO:0000256" key="1">
    <source>
        <dbReference type="ARBA" id="ARBA00004571"/>
    </source>
</evidence>
<keyword evidence="10" id="KW-0675">Receptor</keyword>
<accession>A0A369QMB5</accession>
<dbReference type="Proteomes" id="UP000253919">
    <property type="component" value="Unassembled WGS sequence"/>
</dbReference>
<sequence length="1030" mass="110432">MKIPYNLGAGRPRFSRLALVPALVLALALQAQAAPEHKFLSAKHSIVAETLTGSVKDTKGVGLPGVTVLLKGTSTGTTTDASGNFTLQVPSLSGTLVFSFIGYSAQEVPITGTGPFNVTLQDNAKSLEEVVVVGYGTQRKTDVTGALTSISTKEFAQQPVTRIDQVLQGRAAGVQVTQAGGAPGGEARVRIRGANSVLGNNDPLYVVDGFVGADFTTVNPNDIETIQVLKDAASTSIYGSRGANGVVIITTKKGTKGGFNVTYEGQASTSEVIKKWDVLGAGDFADITNQRSVALGSAPIFTQAQIDEYRANGGTDWQDLVFRRSWGQQHQLSVSGGNEKTTFLISGNYLNQNGIIENTGYKRYIIRSNVNSQLNDKISLRLNVSGSRVQNHNTGLPSGTANPVVQALAWSPTTQPYTATGTITSSDPVGSVATNPVALLYDRNFDVDRNIANIVGGANFKLPVNGLALDLQYAVNYVNGQGKYFNGMDVTRGNPNANRTSSEQITLQSTNSLTYNRTFNEVHNINAVAVFETQQFTDNNFSATGNTLKFPSLGYYNLPLAGSYTVGSGFTKWTLLSLLGRVNYSYKDKYLLTAAVRRDGSSKFAPSNHFSVFPSIAVGYNLAEEDFLKNTNLFSTLKIRGSWGMTGSQAIPPYATLSAYNPNAPVAFNNNSITSGIQLGNPGNLNLKWETTKQSDIGLEMGFLNGRVTFEGDYFVKHTTDLLLNQSLPAYVGGGTQTINIGEIENKGFEFSLGATVLESDGLNWTSNFNMSTVKNQVVSLGGIAPRIPQGTNVGAGMSTTNEFMLVPGRSLGSYWGINYLGTWKPGEEEAAKVFNAKPGDSRYEDVNNDGKITTDDFKIIGKGIPTTTAGWNNTFTYKSLTLNVFFQGVFGIDKLNYTRAAAMSGSGDARQYILSEIKDRYIPGVNETSNIPAFSSTNVVYTQSSRFIENGNYVRLKNVSLAYNLPASVIGKGNIKVFASGTNLFTITKYKGIDPESSNIGASTDTAQGIDYGAYPNSKTYTVGLNLSF</sequence>
<evidence type="ECO:0000256" key="5">
    <source>
        <dbReference type="ARBA" id="ARBA00023136"/>
    </source>
</evidence>
<dbReference type="Gene3D" id="2.40.170.20">
    <property type="entry name" value="TonB-dependent receptor, beta-barrel domain"/>
    <property type="match status" value="1"/>
</dbReference>
<feature type="signal peptide" evidence="8">
    <location>
        <begin position="1"/>
        <end position="33"/>
    </location>
</feature>
<dbReference type="AlphaFoldDB" id="A0A369QMB5"/>
<keyword evidence="4 7" id="KW-0812">Transmembrane</keyword>
<dbReference type="InterPro" id="IPR018247">
    <property type="entry name" value="EF_Hand_1_Ca_BS"/>
</dbReference>
<dbReference type="InterPro" id="IPR012910">
    <property type="entry name" value="Plug_dom"/>
</dbReference>
<keyword evidence="8" id="KW-0732">Signal</keyword>